<evidence type="ECO:0000313" key="7">
    <source>
        <dbReference type="Proteomes" id="UP000319976"/>
    </source>
</evidence>
<dbReference type="NCBIfam" id="TIGR02989">
    <property type="entry name" value="Sig-70_gvs1"/>
    <property type="match status" value="1"/>
</dbReference>
<dbReference type="AlphaFoldDB" id="A0A517TDC6"/>
<dbReference type="RefSeq" id="WP_145265426.1">
    <property type="nucleotide sequence ID" value="NZ_CP036316.1"/>
</dbReference>
<dbReference type="InterPro" id="IPR014331">
    <property type="entry name" value="RNA_pol_sigma70_ECF_RHOBA"/>
</dbReference>
<dbReference type="InterPro" id="IPR036388">
    <property type="entry name" value="WH-like_DNA-bd_sf"/>
</dbReference>
<evidence type="ECO:0000259" key="5">
    <source>
        <dbReference type="Pfam" id="PF04542"/>
    </source>
</evidence>
<dbReference type="SUPFAM" id="SSF88946">
    <property type="entry name" value="Sigma2 domain of RNA polymerase sigma factors"/>
    <property type="match status" value="1"/>
</dbReference>
<sequence length="179" mass="21153">MAGDPAAKADFLRLLASHYLQIRRAIIMYVPHENDADDVMQETCLALWDHFSEYDRTRNFAAWAVTFARNKARNHLRSQYRRKSFGLPQQALSNLAKVQEAYSELFELRREKLEDCMSELHVDDRQLLWDCYGDGVKAVQWARKHDTSASTIHNKLRRLRDKLFDCVNRKLGLRKRRRS</sequence>
<dbReference type="InterPro" id="IPR039425">
    <property type="entry name" value="RNA_pol_sigma-70-like"/>
</dbReference>
<dbReference type="InterPro" id="IPR007627">
    <property type="entry name" value="RNA_pol_sigma70_r2"/>
</dbReference>
<dbReference type="InterPro" id="IPR013325">
    <property type="entry name" value="RNA_pol_sigma_r2"/>
</dbReference>
<dbReference type="OrthoDB" id="1918609at2"/>
<keyword evidence="4" id="KW-0804">Transcription</keyword>
<feature type="domain" description="RNA polymerase sigma-70 region 2" evidence="5">
    <location>
        <begin position="16"/>
        <end position="81"/>
    </location>
</feature>
<dbReference type="InterPro" id="IPR013324">
    <property type="entry name" value="RNA_pol_sigma_r3/r4-like"/>
</dbReference>
<evidence type="ECO:0000313" key="6">
    <source>
        <dbReference type="EMBL" id="QDT66380.1"/>
    </source>
</evidence>
<organism evidence="6 7">
    <name type="scientific">Calycomorphotria hydatis</name>
    <dbReference type="NCBI Taxonomy" id="2528027"/>
    <lineage>
        <taxon>Bacteria</taxon>
        <taxon>Pseudomonadati</taxon>
        <taxon>Planctomycetota</taxon>
        <taxon>Planctomycetia</taxon>
        <taxon>Planctomycetales</taxon>
        <taxon>Planctomycetaceae</taxon>
        <taxon>Calycomorphotria</taxon>
    </lineage>
</organism>
<evidence type="ECO:0000256" key="1">
    <source>
        <dbReference type="ARBA" id="ARBA00010641"/>
    </source>
</evidence>
<dbReference type="GO" id="GO:0006352">
    <property type="term" value="P:DNA-templated transcription initiation"/>
    <property type="evidence" value="ECO:0007669"/>
    <property type="project" value="InterPro"/>
</dbReference>
<dbReference type="Gene3D" id="1.10.1740.10">
    <property type="match status" value="1"/>
</dbReference>
<dbReference type="Pfam" id="PF04542">
    <property type="entry name" value="Sigma70_r2"/>
    <property type="match status" value="1"/>
</dbReference>
<keyword evidence="2" id="KW-0805">Transcription regulation</keyword>
<dbReference type="EMBL" id="CP036316">
    <property type="protein sequence ID" value="QDT66380.1"/>
    <property type="molecule type" value="Genomic_DNA"/>
</dbReference>
<evidence type="ECO:0000256" key="3">
    <source>
        <dbReference type="ARBA" id="ARBA00023082"/>
    </source>
</evidence>
<dbReference type="Gene3D" id="1.10.10.10">
    <property type="entry name" value="Winged helix-like DNA-binding domain superfamily/Winged helix DNA-binding domain"/>
    <property type="match status" value="1"/>
</dbReference>
<dbReference type="GO" id="GO:0016987">
    <property type="term" value="F:sigma factor activity"/>
    <property type="evidence" value="ECO:0007669"/>
    <property type="project" value="UniProtKB-KW"/>
</dbReference>
<keyword evidence="7" id="KW-1185">Reference proteome</keyword>
<dbReference type="PANTHER" id="PTHR43133:SF51">
    <property type="entry name" value="RNA POLYMERASE SIGMA FACTOR"/>
    <property type="match status" value="1"/>
</dbReference>
<evidence type="ECO:0000256" key="2">
    <source>
        <dbReference type="ARBA" id="ARBA00023015"/>
    </source>
</evidence>
<proteinExistence type="inferred from homology"/>
<protein>
    <submittedName>
        <fullName evidence="6">RNA polymerase sigma factor RpoE</fullName>
    </submittedName>
</protein>
<dbReference type="Proteomes" id="UP000319976">
    <property type="component" value="Chromosome"/>
</dbReference>
<accession>A0A517TDC6</accession>
<evidence type="ECO:0000256" key="4">
    <source>
        <dbReference type="ARBA" id="ARBA00023163"/>
    </source>
</evidence>
<dbReference type="KEGG" id="chya:V22_36470"/>
<dbReference type="PANTHER" id="PTHR43133">
    <property type="entry name" value="RNA POLYMERASE ECF-TYPE SIGMA FACTO"/>
    <property type="match status" value="1"/>
</dbReference>
<name>A0A517TDC6_9PLAN</name>
<dbReference type="InterPro" id="IPR014284">
    <property type="entry name" value="RNA_pol_sigma-70_dom"/>
</dbReference>
<dbReference type="NCBIfam" id="TIGR02937">
    <property type="entry name" value="sigma70-ECF"/>
    <property type="match status" value="1"/>
</dbReference>
<keyword evidence="3" id="KW-0731">Sigma factor</keyword>
<dbReference type="SUPFAM" id="SSF88659">
    <property type="entry name" value="Sigma3 and sigma4 domains of RNA polymerase sigma factors"/>
    <property type="match status" value="1"/>
</dbReference>
<comment type="similarity">
    <text evidence="1">Belongs to the sigma-70 factor family. ECF subfamily.</text>
</comment>
<gene>
    <name evidence="6" type="ORF">V22_36470</name>
</gene>
<reference evidence="6 7" key="1">
    <citation type="submission" date="2019-02" db="EMBL/GenBank/DDBJ databases">
        <title>Deep-cultivation of Planctomycetes and their phenomic and genomic characterization uncovers novel biology.</title>
        <authorList>
            <person name="Wiegand S."/>
            <person name="Jogler M."/>
            <person name="Boedeker C."/>
            <person name="Pinto D."/>
            <person name="Vollmers J."/>
            <person name="Rivas-Marin E."/>
            <person name="Kohn T."/>
            <person name="Peeters S.H."/>
            <person name="Heuer A."/>
            <person name="Rast P."/>
            <person name="Oberbeckmann S."/>
            <person name="Bunk B."/>
            <person name="Jeske O."/>
            <person name="Meyerdierks A."/>
            <person name="Storesund J.E."/>
            <person name="Kallscheuer N."/>
            <person name="Luecker S."/>
            <person name="Lage O.M."/>
            <person name="Pohl T."/>
            <person name="Merkel B.J."/>
            <person name="Hornburger P."/>
            <person name="Mueller R.-W."/>
            <person name="Bruemmer F."/>
            <person name="Labrenz M."/>
            <person name="Spormann A.M."/>
            <person name="Op den Camp H."/>
            <person name="Overmann J."/>
            <person name="Amann R."/>
            <person name="Jetten M.S.M."/>
            <person name="Mascher T."/>
            <person name="Medema M.H."/>
            <person name="Devos D.P."/>
            <person name="Kaster A.-K."/>
            <person name="Ovreas L."/>
            <person name="Rohde M."/>
            <person name="Galperin M.Y."/>
            <person name="Jogler C."/>
        </authorList>
    </citation>
    <scope>NUCLEOTIDE SEQUENCE [LARGE SCALE GENOMIC DNA]</scope>
    <source>
        <strain evidence="6 7">V22</strain>
    </source>
</reference>